<keyword evidence="9" id="KW-0961">Cell wall biogenesis/degradation</keyword>
<evidence type="ECO:0000256" key="7">
    <source>
        <dbReference type="ARBA" id="ARBA00022989"/>
    </source>
</evidence>
<evidence type="ECO:0000256" key="10">
    <source>
        <dbReference type="SAM" id="Phobius"/>
    </source>
</evidence>
<keyword evidence="5 11" id="KW-0732">Signal</keyword>
<evidence type="ECO:0000256" key="3">
    <source>
        <dbReference type="ARBA" id="ARBA00022089"/>
    </source>
</evidence>
<evidence type="ECO:0000256" key="6">
    <source>
        <dbReference type="ARBA" id="ARBA00022824"/>
    </source>
</evidence>
<feature type="signal peptide" evidence="11">
    <location>
        <begin position="1"/>
        <end position="19"/>
    </location>
</feature>
<keyword evidence="4 10" id="KW-0812">Transmembrane</keyword>
<accession>A0A1C7LPJ6</accession>
<dbReference type="PANTHER" id="PTHR28285">
    <property type="entry name" value="PROTEIN BIG1"/>
    <property type="match status" value="1"/>
</dbReference>
<protein>
    <recommendedName>
        <fullName evidence="3">Protein BIG1</fullName>
    </recommendedName>
</protein>
<evidence type="ECO:0000313" key="13">
    <source>
        <dbReference type="Proteomes" id="UP000092993"/>
    </source>
</evidence>
<dbReference type="OrthoDB" id="10029326at2759"/>
<keyword evidence="8 10" id="KW-0472">Membrane</keyword>
<organism evidence="12 13">
    <name type="scientific">Grifola frondosa</name>
    <name type="common">Maitake</name>
    <name type="synonym">Polyporus frondosus</name>
    <dbReference type="NCBI Taxonomy" id="5627"/>
    <lineage>
        <taxon>Eukaryota</taxon>
        <taxon>Fungi</taxon>
        <taxon>Dikarya</taxon>
        <taxon>Basidiomycota</taxon>
        <taxon>Agaricomycotina</taxon>
        <taxon>Agaricomycetes</taxon>
        <taxon>Polyporales</taxon>
        <taxon>Grifolaceae</taxon>
        <taxon>Grifola</taxon>
    </lineage>
</organism>
<keyword evidence="7 10" id="KW-1133">Transmembrane helix</keyword>
<dbReference type="GO" id="GO:0006078">
    <property type="term" value="P:(1-&gt;6)-beta-D-glucan biosynthetic process"/>
    <property type="evidence" value="ECO:0007669"/>
    <property type="project" value="TreeGrafter"/>
</dbReference>
<evidence type="ECO:0000256" key="1">
    <source>
        <dbReference type="ARBA" id="ARBA00004115"/>
    </source>
</evidence>
<dbReference type="InterPro" id="IPR037654">
    <property type="entry name" value="Big1"/>
</dbReference>
<feature type="chain" id="PRO_5008888703" description="Protein BIG1" evidence="11">
    <location>
        <begin position="20"/>
        <end position="286"/>
    </location>
</feature>
<keyword evidence="6" id="KW-0256">Endoplasmic reticulum</keyword>
<comment type="similarity">
    <text evidence="2">Belongs to the BIG1 family.</text>
</comment>
<dbReference type="GO" id="GO:0005789">
    <property type="term" value="C:endoplasmic reticulum membrane"/>
    <property type="evidence" value="ECO:0007669"/>
    <property type="project" value="UniProtKB-SubCell"/>
</dbReference>
<evidence type="ECO:0000256" key="2">
    <source>
        <dbReference type="ARBA" id="ARBA00008203"/>
    </source>
</evidence>
<dbReference type="EMBL" id="LUGG01000029">
    <property type="protein sequence ID" value="OBZ66653.1"/>
    <property type="molecule type" value="Genomic_DNA"/>
</dbReference>
<evidence type="ECO:0000256" key="11">
    <source>
        <dbReference type="SAM" id="SignalP"/>
    </source>
</evidence>
<comment type="subcellular location">
    <subcellularLocation>
        <location evidence="1">Endoplasmic reticulum membrane</location>
        <topology evidence="1">Single-pass type I membrane protein</topology>
    </subcellularLocation>
</comment>
<name>A0A1C7LPJ6_GRIFR</name>
<dbReference type="PANTHER" id="PTHR28285:SF1">
    <property type="entry name" value="PROTEIN BIG1"/>
    <property type="match status" value="1"/>
</dbReference>
<dbReference type="GO" id="GO:0071555">
    <property type="term" value="P:cell wall organization"/>
    <property type="evidence" value="ECO:0007669"/>
    <property type="project" value="UniProtKB-KW"/>
</dbReference>
<dbReference type="GO" id="GO:0009272">
    <property type="term" value="P:fungal-type cell wall biogenesis"/>
    <property type="evidence" value="ECO:0007669"/>
    <property type="project" value="TreeGrafter"/>
</dbReference>
<dbReference type="Proteomes" id="UP000092993">
    <property type="component" value="Unassembled WGS sequence"/>
</dbReference>
<proteinExistence type="inferred from homology"/>
<evidence type="ECO:0000256" key="5">
    <source>
        <dbReference type="ARBA" id="ARBA00022729"/>
    </source>
</evidence>
<feature type="transmembrane region" description="Helical" evidence="10">
    <location>
        <begin position="241"/>
        <end position="266"/>
    </location>
</feature>
<evidence type="ECO:0000256" key="8">
    <source>
        <dbReference type="ARBA" id="ARBA00023136"/>
    </source>
</evidence>
<comment type="caution">
    <text evidence="12">The sequence shown here is derived from an EMBL/GenBank/DDBJ whole genome shotgun (WGS) entry which is preliminary data.</text>
</comment>
<dbReference type="OMA" id="ICEHDAV"/>
<keyword evidence="13" id="KW-1185">Reference proteome</keyword>
<reference evidence="12 13" key="1">
    <citation type="submission" date="2016-03" db="EMBL/GenBank/DDBJ databases">
        <title>Whole genome sequencing of Grifola frondosa 9006-11.</title>
        <authorList>
            <person name="Min B."/>
            <person name="Park H."/>
            <person name="Kim J.-G."/>
            <person name="Cho H."/>
            <person name="Oh Y.-L."/>
            <person name="Kong W.-S."/>
            <person name="Choi I.-G."/>
        </authorList>
    </citation>
    <scope>NUCLEOTIDE SEQUENCE [LARGE SCALE GENOMIC DNA]</scope>
    <source>
        <strain evidence="12 13">9006-11</strain>
    </source>
</reference>
<gene>
    <name evidence="12" type="ORF">A0H81_13391</name>
</gene>
<dbReference type="AlphaFoldDB" id="A0A1C7LPJ6"/>
<sequence length="286" mass="30229">MTRRAVNILLALLPAATFAFSHTSPIVAWSSHSSNALSSASHTKFAHTTAPALAELLLHSNDICEHDAVVLIDHAGLHASDLRTLSPSCALAQSISSAPASLQIPYIPNAAANPFLDLSGPLARRCRARGIRYSPTDAPVDFSDVHGKHVVVIEMPALEDGEVGASRRSSMAAHVSWLSSELSKIADAFPNHLVIYSGSAPLLAARQEAPSSTFDAALAPDDSSMPTGGILKRYQLLTPGLIFALLLTLFVLLPIIFVGVSALASIQSPLTNEIPKGFSADEKKMQ</sequence>
<evidence type="ECO:0000313" key="12">
    <source>
        <dbReference type="EMBL" id="OBZ66653.1"/>
    </source>
</evidence>
<evidence type="ECO:0000256" key="9">
    <source>
        <dbReference type="ARBA" id="ARBA00023316"/>
    </source>
</evidence>
<evidence type="ECO:0000256" key="4">
    <source>
        <dbReference type="ARBA" id="ARBA00022692"/>
    </source>
</evidence>